<proteinExistence type="predicted"/>
<feature type="transmembrane region" description="Helical" evidence="1">
    <location>
        <begin position="101"/>
        <end position="120"/>
    </location>
</feature>
<accession>A0A812S2Y7</accession>
<reference evidence="2" key="1">
    <citation type="submission" date="2021-02" db="EMBL/GenBank/DDBJ databases">
        <authorList>
            <person name="Dougan E. K."/>
            <person name="Rhodes N."/>
            <person name="Thang M."/>
            <person name="Chan C."/>
        </authorList>
    </citation>
    <scope>NUCLEOTIDE SEQUENCE</scope>
</reference>
<keyword evidence="1" id="KW-1133">Transmembrane helix</keyword>
<gene>
    <name evidence="2" type="ORF">SNAT2548_LOCUS25666</name>
</gene>
<evidence type="ECO:0000256" key="1">
    <source>
        <dbReference type="SAM" id="Phobius"/>
    </source>
</evidence>
<feature type="transmembrane region" description="Helical" evidence="1">
    <location>
        <begin position="395"/>
        <end position="416"/>
    </location>
</feature>
<organism evidence="2 3">
    <name type="scientific">Symbiodinium natans</name>
    <dbReference type="NCBI Taxonomy" id="878477"/>
    <lineage>
        <taxon>Eukaryota</taxon>
        <taxon>Sar</taxon>
        <taxon>Alveolata</taxon>
        <taxon>Dinophyceae</taxon>
        <taxon>Suessiales</taxon>
        <taxon>Symbiodiniaceae</taxon>
        <taxon>Symbiodinium</taxon>
    </lineage>
</organism>
<evidence type="ECO:0000313" key="3">
    <source>
        <dbReference type="Proteomes" id="UP000604046"/>
    </source>
</evidence>
<feature type="transmembrane region" description="Helical" evidence="1">
    <location>
        <begin position="465"/>
        <end position="489"/>
    </location>
</feature>
<keyword evidence="1" id="KW-0472">Membrane</keyword>
<dbReference type="AlphaFoldDB" id="A0A812S2Y7"/>
<comment type="caution">
    <text evidence="2">The sequence shown here is derived from an EMBL/GenBank/DDBJ whole genome shotgun (WGS) entry which is preliminary data.</text>
</comment>
<sequence>MPEFTLYARQRAAQEEAAKDQLRAWLVWLLIILEATSMLCFIQVATLTHGVFTLIPLVGLCVAAALRLHSRPHILLAEPLCVVWPDNHSRHRLARKQMSQIGFVMYVWLLKLVCCMSFWASGASISLMTDLCPDSVPMPNCSHYNRPDGYQLCVNIHLFDEPPNAKRKDLYSKPGDACWEDCSPCKPELVLAWEPPGIQLGCRLSTCSGYCCQCLNCQLSPSLPNWLKQGCSSGAFAPGLAPELYKCHDDCPLIRPKPLPYYQGQTWSSQNTMLAQLSRCTLTEGKHEGQVQIALAVIAAYQCLPLVALVTSLLLSVAWSLLRGESVFSMVGGAPADLEALEAIDTNTERLRDQIARGRLQASTKVKLQLWMEFVLFLLDYFSDYNCLLQFFLQGAYPLAAVQACIIAAPVALDFYRGKIQLIEVIGGFNDSRRRGFPTNKFIRALRSEKSVEAPFSMFLQYYTLLRTTSLVAVWSLCFSLLLSLLGIARHAYGTFELQVLDVLAPTQTGPGQPEESRALAVPAQPVYPQYPPGLVPERMGPHLSPDMPALPLPPGIAQPCSMLPPITMGNQKVKETE</sequence>
<keyword evidence="3" id="KW-1185">Reference proteome</keyword>
<evidence type="ECO:0000313" key="2">
    <source>
        <dbReference type="EMBL" id="CAE7461565.1"/>
    </source>
</evidence>
<dbReference type="EMBL" id="CAJNDS010002403">
    <property type="protein sequence ID" value="CAE7461565.1"/>
    <property type="molecule type" value="Genomic_DNA"/>
</dbReference>
<protein>
    <submittedName>
        <fullName evidence="2">Uncharacterized protein</fullName>
    </submittedName>
</protein>
<keyword evidence="1" id="KW-0812">Transmembrane</keyword>
<dbReference type="OrthoDB" id="420180at2759"/>
<dbReference type="Proteomes" id="UP000604046">
    <property type="component" value="Unassembled WGS sequence"/>
</dbReference>
<name>A0A812S2Y7_9DINO</name>
<feature type="transmembrane region" description="Helical" evidence="1">
    <location>
        <begin position="51"/>
        <end position="68"/>
    </location>
</feature>
<feature type="transmembrane region" description="Helical" evidence="1">
    <location>
        <begin position="25"/>
        <end position="45"/>
    </location>
</feature>